<dbReference type="WBParaSite" id="Pan_g5748.t1">
    <property type="protein sequence ID" value="Pan_g5748.t1"/>
    <property type="gene ID" value="Pan_g5748"/>
</dbReference>
<sequence length="104" mass="11786">MTIPGRDYIAEEWRAERTTCCTPYPCHFFYDNCYFAVVRLSATMESDTAPSRHQMRPVILKVASAGVKVNVYKFKLILTACFGPPGALHICCLPRNGVCPRLWI</sequence>
<dbReference type="Proteomes" id="UP000492821">
    <property type="component" value="Unassembled WGS sequence"/>
</dbReference>
<reference evidence="1" key="1">
    <citation type="journal article" date="2013" name="Genetics">
        <title>The draft genome and transcriptome of Panagrellus redivivus are shaped by the harsh demands of a free-living lifestyle.</title>
        <authorList>
            <person name="Srinivasan J."/>
            <person name="Dillman A.R."/>
            <person name="Macchietto M.G."/>
            <person name="Heikkinen L."/>
            <person name="Lakso M."/>
            <person name="Fracchia K.M."/>
            <person name="Antoshechkin I."/>
            <person name="Mortazavi A."/>
            <person name="Wong G."/>
            <person name="Sternberg P.W."/>
        </authorList>
    </citation>
    <scope>NUCLEOTIDE SEQUENCE [LARGE SCALE GENOMIC DNA]</scope>
    <source>
        <strain evidence="1">MT8872</strain>
    </source>
</reference>
<dbReference type="AlphaFoldDB" id="A0A7E4W1D1"/>
<evidence type="ECO:0000313" key="1">
    <source>
        <dbReference type="Proteomes" id="UP000492821"/>
    </source>
</evidence>
<name>A0A7E4W1D1_PANRE</name>
<reference evidence="2" key="2">
    <citation type="submission" date="2020-10" db="UniProtKB">
        <authorList>
            <consortium name="WormBaseParasite"/>
        </authorList>
    </citation>
    <scope>IDENTIFICATION</scope>
</reference>
<evidence type="ECO:0000313" key="2">
    <source>
        <dbReference type="WBParaSite" id="Pan_g5748.t1"/>
    </source>
</evidence>
<accession>A0A7E4W1D1</accession>
<proteinExistence type="predicted"/>
<protein>
    <submittedName>
        <fullName evidence="2">Uncharacterized protein</fullName>
    </submittedName>
</protein>
<organism evidence="1 2">
    <name type="scientific">Panagrellus redivivus</name>
    <name type="common">Microworm</name>
    <dbReference type="NCBI Taxonomy" id="6233"/>
    <lineage>
        <taxon>Eukaryota</taxon>
        <taxon>Metazoa</taxon>
        <taxon>Ecdysozoa</taxon>
        <taxon>Nematoda</taxon>
        <taxon>Chromadorea</taxon>
        <taxon>Rhabditida</taxon>
        <taxon>Tylenchina</taxon>
        <taxon>Panagrolaimomorpha</taxon>
        <taxon>Panagrolaimoidea</taxon>
        <taxon>Panagrolaimidae</taxon>
        <taxon>Panagrellus</taxon>
    </lineage>
</organism>
<keyword evidence="1" id="KW-1185">Reference proteome</keyword>